<accession>A0A1R2B239</accession>
<sequence length="107" mass="13431">MEDFVRLFPYLVFVFLLIWVIITYVIPQVRRYRRRNQMLDDIDEKYENLRKMRRDLIYHIDWARDRGENRRANELEAEIDRIDQELEELRIRFNEVNEGKTDLNKIR</sequence>
<evidence type="ECO:0000256" key="1">
    <source>
        <dbReference type="SAM" id="Coils"/>
    </source>
</evidence>
<keyword evidence="1" id="KW-0175">Coiled coil</keyword>
<dbReference type="Proteomes" id="UP000187209">
    <property type="component" value="Unassembled WGS sequence"/>
</dbReference>
<reference evidence="3 4" key="1">
    <citation type="submission" date="2016-11" db="EMBL/GenBank/DDBJ databases">
        <title>The macronuclear genome of Stentor coeruleus: a giant cell with tiny introns.</title>
        <authorList>
            <person name="Slabodnick M."/>
            <person name="Ruby J.G."/>
            <person name="Reiff S.B."/>
            <person name="Swart E.C."/>
            <person name="Gosai S."/>
            <person name="Prabakaran S."/>
            <person name="Witkowska E."/>
            <person name="Larue G.E."/>
            <person name="Fisher S."/>
            <person name="Freeman R.M."/>
            <person name="Gunawardena J."/>
            <person name="Chu W."/>
            <person name="Stover N.A."/>
            <person name="Gregory B.D."/>
            <person name="Nowacki M."/>
            <person name="Derisi J."/>
            <person name="Roy S.W."/>
            <person name="Marshall W.F."/>
            <person name="Sood P."/>
        </authorList>
    </citation>
    <scope>NUCLEOTIDE SEQUENCE [LARGE SCALE GENOMIC DNA]</scope>
    <source>
        <strain evidence="3">WM001</strain>
    </source>
</reference>
<name>A0A1R2B239_9CILI</name>
<evidence type="ECO:0000313" key="4">
    <source>
        <dbReference type="Proteomes" id="UP000187209"/>
    </source>
</evidence>
<dbReference type="AlphaFoldDB" id="A0A1R2B239"/>
<keyword evidence="2" id="KW-0812">Transmembrane</keyword>
<keyword evidence="2" id="KW-0472">Membrane</keyword>
<keyword evidence="4" id="KW-1185">Reference proteome</keyword>
<feature type="coiled-coil region" evidence="1">
    <location>
        <begin position="35"/>
        <end position="99"/>
    </location>
</feature>
<dbReference type="OrthoDB" id="291299at2759"/>
<organism evidence="3 4">
    <name type="scientific">Stentor coeruleus</name>
    <dbReference type="NCBI Taxonomy" id="5963"/>
    <lineage>
        <taxon>Eukaryota</taxon>
        <taxon>Sar</taxon>
        <taxon>Alveolata</taxon>
        <taxon>Ciliophora</taxon>
        <taxon>Postciliodesmatophora</taxon>
        <taxon>Heterotrichea</taxon>
        <taxon>Heterotrichida</taxon>
        <taxon>Stentoridae</taxon>
        <taxon>Stentor</taxon>
    </lineage>
</organism>
<evidence type="ECO:0000313" key="3">
    <source>
        <dbReference type="EMBL" id="OMJ70755.1"/>
    </source>
</evidence>
<feature type="transmembrane region" description="Helical" evidence="2">
    <location>
        <begin position="6"/>
        <end position="26"/>
    </location>
</feature>
<dbReference type="EMBL" id="MPUH01001057">
    <property type="protein sequence ID" value="OMJ70755.1"/>
    <property type="molecule type" value="Genomic_DNA"/>
</dbReference>
<comment type="caution">
    <text evidence="3">The sequence shown here is derived from an EMBL/GenBank/DDBJ whole genome shotgun (WGS) entry which is preliminary data.</text>
</comment>
<protein>
    <submittedName>
        <fullName evidence="3">Uncharacterized protein</fullName>
    </submittedName>
</protein>
<keyword evidence="2" id="KW-1133">Transmembrane helix</keyword>
<proteinExistence type="predicted"/>
<evidence type="ECO:0000256" key="2">
    <source>
        <dbReference type="SAM" id="Phobius"/>
    </source>
</evidence>
<gene>
    <name evidence="3" type="ORF">SteCoe_31204</name>
</gene>